<keyword evidence="1" id="KW-1133">Transmembrane helix</keyword>
<dbReference type="Proteomes" id="UP000005237">
    <property type="component" value="Unassembled WGS sequence"/>
</dbReference>
<keyword evidence="1" id="KW-0472">Membrane</keyword>
<name>A0A8R1IA24_CAEJA</name>
<dbReference type="AlphaFoldDB" id="A0A8R1IA24"/>
<protein>
    <submittedName>
        <fullName evidence="2">Uncharacterized protein</fullName>
    </submittedName>
</protein>
<keyword evidence="3" id="KW-1185">Reference proteome</keyword>
<organism evidence="2 3">
    <name type="scientific">Caenorhabditis japonica</name>
    <dbReference type="NCBI Taxonomy" id="281687"/>
    <lineage>
        <taxon>Eukaryota</taxon>
        <taxon>Metazoa</taxon>
        <taxon>Ecdysozoa</taxon>
        <taxon>Nematoda</taxon>
        <taxon>Chromadorea</taxon>
        <taxon>Rhabditida</taxon>
        <taxon>Rhabditina</taxon>
        <taxon>Rhabditomorpha</taxon>
        <taxon>Rhabditoidea</taxon>
        <taxon>Rhabditidae</taxon>
        <taxon>Peloderinae</taxon>
        <taxon>Caenorhabditis</taxon>
    </lineage>
</organism>
<reference evidence="3" key="1">
    <citation type="submission" date="2010-08" db="EMBL/GenBank/DDBJ databases">
        <authorList>
            <consortium name="Caenorhabditis japonica Sequencing Consortium"/>
            <person name="Wilson R.K."/>
        </authorList>
    </citation>
    <scope>NUCLEOTIDE SEQUENCE [LARGE SCALE GENOMIC DNA]</scope>
    <source>
        <strain evidence="3">DF5081</strain>
    </source>
</reference>
<evidence type="ECO:0000313" key="3">
    <source>
        <dbReference type="Proteomes" id="UP000005237"/>
    </source>
</evidence>
<keyword evidence="1" id="KW-0812">Transmembrane</keyword>
<feature type="transmembrane region" description="Helical" evidence="1">
    <location>
        <begin position="12"/>
        <end position="31"/>
    </location>
</feature>
<proteinExistence type="predicted"/>
<sequence>MKIPQKIRAHAYATGLFVFVSAAAYCAYTGAMEIRKWSMASPRLQHQEMEYYLRLKEDQARAKIANVQQ</sequence>
<accession>A0A8R1IA24</accession>
<dbReference type="EnsemblMetazoa" id="CJA22253.1">
    <property type="protein sequence ID" value="CJA22253.1"/>
    <property type="gene ID" value="WBGene00177825"/>
</dbReference>
<evidence type="ECO:0000256" key="1">
    <source>
        <dbReference type="SAM" id="Phobius"/>
    </source>
</evidence>
<reference evidence="2" key="2">
    <citation type="submission" date="2022-06" db="UniProtKB">
        <authorList>
            <consortium name="EnsemblMetazoa"/>
        </authorList>
    </citation>
    <scope>IDENTIFICATION</scope>
    <source>
        <strain evidence="2">DF5081</strain>
    </source>
</reference>
<evidence type="ECO:0000313" key="2">
    <source>
        <dbReference type="EnsemblMetazoa" id="CJA22253.1"/>
    </source>
</evidence>